<proteinExistence type="inferred from homology"/>
<evidence type="ECO:0000313" key="11">
    <source>
        <dbReference type="Proteomes" id="UP000554342"/>
    </source>
</evidence>
<keyword evidence="8" id="KW-0732">Signal</keyword>
<protein>
    <recommendedName>
        <fullName evidence="9">L,D-TPase catalytic domain-containing protein</fullName>
    </recommendedName>
</protein>
<evidence type="ECO:0000256" key="1">
    <source>
        <dbReference type="ARBA" id="ARBA00004752"/>
    </source>
</evidence>
<dbReference type="GO" id="GO:0016740">
    <property type="term" value="F:transferase activity"/>
    <property type="evidence" value="ECO:0007669"/>
    <property type="project" value="UniProtKB-KW"/>
</dbReference>
<evidence type="ECO:0000259" key="9">
    <source>
        <dbReference type="PROSITE" id="PS52029"/>
    </source>
</evidence>
<dbReference type="UniPathway" id="UPA00219"/>
<dbReference type="SUPFAM" id="SSF141523">
    <property type="entry name" value="L,D-transpeptidase catalytic domain-like"/>
    <property type="match status" value="1"/>
</dbReference>
<dbReference type="InterPro" id="IPR038063">
    <property type="entry name" value="Transpep_catalytic_dom"/>
</dbReference>
<comment type="pathway">
    <text evidence="1 7">Cell wall biogenesis; peptidoglycan biosynthesis.</text>
</comment>
<dbReference type="CDD" id="cd16913">
    <property type="entry name" value="YkuD_like"/>
    <property type="match status" value="1"/>
</dbReference>
<gene>
    <name evidence="10" type="ORF">FHR23_000016</name>
</gene>
<dbReference type="GO" id="GO:0018104">
    <property type="term" value="P:peptidoglycan-protein cross-linking"/>
    <property type="evidence" value="ECO:0007669"/>
    <property type="project" value="TreeGrafter"/>
</dbReference>
<dbReference type="InterPro" id="IPR005490">
    <property type="entry name" value="LD_TPept_cat_dom"/>
</dbReference>
<dbReference type="AlphaFoldDB" id="A0A840YU80"/>
<evidence type="ECO:0000256" key="8">
    <source>
        <dbReference type="SAM" id="SignalP"/>
    </source>
</evidence>
<dbReference type="GO" id="GO:0008360">
    <property type="term" value="P:regulation of cell shape"/>
    <property type="evidence" value="ECO:0007669"/>
    <property type="project" value="UniProtKB-UniRule"/>
</dbReference>
<comment type="caution">
    <text evidence="10">The sequence shown here is derived from an EMBL/GenBank/DDBJ whole genome shotgun (WGS) entry which is preliminary data.</text>
</comment>
<keyword evidence="3" id="KW-0808">Transferase</keyword>
<accession>A0A840YU80</accession>
<feature type="active site" description="Nucleophile" evidence="7">
    <location>
        <position position="134"/>
    </location>
</feature>
<dbReference type="GO" id="GO:0005576">
    <property type="term" value="C:extracellular region"/>
    <property type="evidence" value="ECO:0007669"/>
    <property type="project" value="TreeGrafter"/>
</dbReference>
<evidence type="ECO:0000256" key="2">
    <source>
        <dbReference type="ARBA" id="ARBA00005992"/>
    </source>
</evidence>
<dbReference type="Proteomes" id="UP000554342">
    <property type="component" value="Unassembled WGS sequence"/>
</dbReference>
<sequence length="218" mass="23463">MSGLLAVVTLFVAAAAVAGDRPEILQPASVRISNGDYIWARDAAEKGPVQIVISLPNQKMYVYRDGKLIGISSVSTGKPSKRTPTGEFTILQKNVYHRSNIYSNAPMPYMQRLTWSGIAIHAGHLPGYAASHGCIRLPKAFAKQLYSMTKLGATVLVTDQKMPDGSEPQDTAPLLVAKASDYQSARFNVVTMDDTAYAAPGETVFGPTRAVVQATFSQ</sequence>
<name>A0A840YU80_9SPHN</name>
<evidence type="ECO:0000313" key="10">
    <source>
        <dbReference type="EMBL" id="MBB5717109.1"/>
    </source>
</evidence>
<keyword evidence="11" id="KW-1185">Reference proteome</keyword>
<dbReference type="PROSITE" id="PS52029">
    <property type="entry name" value="LD_TPASE"/>
    <property type="match status" value="1"/>
</dbReference>
<keyword evidence="5 7" id="KW-0573">Peptidoglycan synthesis</keyword>
<keyword evidence="6 7" id="KW-0961">Cell wall biogenesis/degradation</keyword>
<dbReference type="GO" id="GO:0071972">
    <property type="term" value="F:peptidoglycan L,D-transpeptidase activity"/>
    <property type="evidence" value="ECO:0007669"/>
    <property type="project" value="TreeGrafter"/>
</dbReference>
<dbReference type="Pfam" id="PF03734">
    <property type="entry name" value="YkuD"/>
    <property type="match status" value="1"/>
</dbReference>
<dbReference type="PANTHER" id="PTHR30582:SF2">
    <property type="entry name" value="L,D-TRANSPEPTIDASE YCIB-RELATED"/>
    <property type="match status" value="1"/>
</dbReference>
<dbReference type="InterPro" id="IPR050979">
    <property type="entry name" value="LD-transpeptidase"/>
</dbReference>
<dbReference type="PANTHER" id="PTHR30582">
    <property type="entry name" value="L,D-TRANSPEPTIDASE"/>
    <property type="match status" value="1"/>
</dbReference>
<evidence type="ECO:0000256" key="7">
    <source>
        <dbReference type="PROSITE-ProRule" id="PRU01373"/>
    </source>
</evidence>
<evidence type="ECO:0000256" key="5">
    <source>
        <dbReference type="ARBA" id="ARBA00022984"/>
    </source>
</evidence>
<feature type="domain" description="L,D-TPase catalytic" evidence="9">
    <location>
        <begin position="49"/>
        <end position="158"/>
    </location>
</feature>
<reference evidence="10 11" key="1">
    <citation type="submission" date="2020-08" db="EMBL/GenBank/DDBJ databases">
        <title>Genomic Encyclopedia of Type Strains, Phase IV (KMG-IV): sequencing the most valuable type-strain genomes for metagenomic binning, comparative biology and taxonomic classification.</title>
        <authorList>
            <person name="Goeker M."/>
        </authorList>
    </citation>
    <scope>NUCLEOTIDE SEQUENCE [LARGE SCALE GENOMIC DNA]</scope>
    <source>
        <strain evidence="10 11">DSM 27203</strain>
    </source>
</reference>
<organism evidence="10 11">
    <name type="scientific">Stakelama sediminis</name>
    <dbReference type="NCBI Taxonomy" id="463200"/>
    <lineage>
        <taxon>Bacteria</taxon>
        <taxon>Pseudomonadati</taxon>
        <taxon>Pseudomonadota</taxon>
        <taxon>Alphaproteobacteria</taxon>
        <taxon>Sphingomonadales</taxon>
        <taxon>Sphingomonadaceae</taxon>
        <taxon>Stakelama</taxon>
    </lineage>
</organism>
<evidence type="ECO:0000256" key="6">
    <source>
        <dbReference type="ARBA" id="ARBA00023316"/>
    </source>
</evidence>
<evidence type="ECO:0000256" key="3">
    <source>
        <dbReference type="ARBA" id="ARBA00022679"/>
    </source>
</evidence>
<feature type="active site" description="Proton donor/acceptor" evidence="7">
    <location>
        <position position="121"/>
    </location>
</feature>
<dbReference type="RefSeq" id="WP_343042907.1">
    <property type="nucleotide sequence ID" value="NZ_BAABIF010000004.1"/>
</dbReference>
<comment type="similarity">
    <text evidence="2">Belongs to the YkuD family.</text>
</comment>
<dbReference type="GO" id="GO:0071555">
    <property type="term" value="P:cell wall organization"/>
    <property type="evidence" value="ECO:0007669"/>
    <property type="project" value="UniProtKB-UniRule"/>
</dbReference>
<feature type="signal peptide" evidence="8">
    <location>
        <begin position="1"/>
        <end position="18"/>
    </location>
</feature>
<evidence type="ECO:0000256" key="4">
    <source>
        <dbReference type="ARBA" id="ARBA00022960"/>
    </source>
</evidence>
<dbReference type="NCBIfam" id="NF004785">
    <property type="entry name" value="PRK06132.1-2"/>
    <property type="match status" value="1"/>
</dbReference>
<feature type="chain" id="PRO_5032621490" description="L,D-TPase catalytic domain-containing protein" evidence="8">
    <location>
        <begin position="19"/>
        <end position="218"/>
    </location>
</feature>
<keyword evidence="4 7" id="KW-0133">Cell shape</keyword>
<dbReference type="Gene3D" id="2.40.440.10">
    <property type="entry name" value="L,D-transpeptidase catalytic domain-like"/>
    <property type="match status" value="1"/>
</dbReference>
<dbReference type="EMBL" id="JACIJI010000001">
    <property type="protein sequence ID" value="MBB5717109.1"/>
    <property type="molecule type" value="Genomic_DNA"/>
</dbReference>